<keyword evidence="4" id="KW-1185">Reference proteome</keyword>
<evidence type="ECO:0000256" key="2">
    <source>
        <dbReference type="ARBA" id="ARBA00022803"/>
    </source>
</evidence>
<dbReference type="InterPro" id="IPR050498">
    <property type="entry name" value="Ycf3"/>
</dbReference>
<dbReference type="InterPro" id="IPR019734">
    <property type="entry name" value="TPR_rpt"/>
</dbReference>
<protein>
    <recommendedName>
        <fullName evidence="5">Tetratricopeptide repeat protein</fullName>
    </recommendedName>
</protein>
<keyword evidence="1" id="KW-0677">Repeat</keyword>
<dbReference type="PANTHER" id="PTHR44858">
    <property type="entry name" value="TETRATRICOPEPTIDE REPEAT PROTEIN 6"/>
    <property type="match status" value="1"/>
</dbReference>
<dbReference type="PANTHER" id="PTHR44858:SF20">
    <property type="entry name" value="SHSP DOMAIN-CONTAINING PROTEIN"/>
    <property type="match status" value="1"/>
</dbReference>
<dbReference type="Gene3D" id="1.25.40.10">
    <property type="entry name" value="Tetratricopeptide repeat domain"/>
    <property type="match status" value="3"/>
</dbReference>
<evidence type="ECO:0000313" key="3">
    <source>
        <dbReference type="EMBL" id="MFD0691037.1"/>
    </source>
</evidence>
<dbReference type="RefSeq" id="WP_378325620.1">
    <property type="nucleotide sequence ID" value="NZ_JBHTGP010000026.1"/>
</dbReference>
<gene>
    <name evidence="3" type="ORF">ACFQZM_41555</name>
</gene>
<evidence type="ECO:0000313" key="4">
    <source>
        <dbReference type="Proteomes" id="UP001597063"/>
    </source>
</evidence>
<name>A0ABW2XXK1_9ACTN</name>
<keyword evidence="2" id="KW-0802">TPR repeat</keyword>
<dbReference type="EMBL" id="JBHTGP010000026">
    <property type="protein sequence ID" value="MFD0691037.1"/>
    <property type="molecule type" value="Genomic_DNA"/>
</dbReference>
<dbReference type="InterPro" id="IPR011990">
    <property type="entry name" value="TPR-like_helical_dom_sf"/>
</dbReference>
<sequence>MAQTLVRRLLTAGLIAAMIVGLTLAATVRIDRRAGAPDASPAAGAAGAAEAPAATLSGSIDRLQRHLRDQPRDAAAWASLGLAYVERARLTADPSYYPKAAAVLDRSAGLRPDGNDAAHAGRAALAAARHDFPAALAEADRSLAVNPYGQRALAVRVDALVELGRYREAEAAVRHADATKPGIPVFTRFAYVHELHGRTGEARRVLELAAGSATDPADVAYVRTQLGELAWNRGDARAAGREFAAALRADPTDLGALDGRARVRYATGDTAGAIRDGRDLVTRSPLPGRLTWFGELLESQGRADEAAKQYAVARAWSALAQANGVTPDLETALFETGHGDRAAALRAARAEWARRRSVHVADALAWALHANGRDEEALGYARKAAATGYRNAAFLYHRGMIERSLGKRPEARRDLAAALRLNPRFSPLDAPRAKAALAGLGGAR</sequence>
<evidence type="ECO:0000256" key="1">
    <source>
        <dbReference type="ARBA" id="ARBA00022737"/>
    </source>
</evidence>
<accession>A0ABW2XXK1</accession>
<reference evidence="4" key="1">
    <citation type="journal article" date="2019" name="Int. J. Syst. Evol. Microbiol.">
        <title>The Global Catalogue of Microorganisms (GCM) 10K type strain sequencing project: providing services to taxonomists for standard genome sequencing and annotation.</title>
        <authorList>
            <consortium name="The Broad Institute Genomics Platform"/>
            <consortium name="The Broad Institute Genome Sequencing Center for Infectious Disease"/>
            <person name="Wu L."/>
            <person name="Ma J."/>
        </authorList>
    </citation>
    <scope>NUCLEOTIDE SEQUENCE [LARGE SCALE GENOMIC DNA]</scope>
    <source>
        <strain evidence="4">JCM 9371</strain>
    </source>
</reference>
<evidence type="ECO:0008006" key="5">
    <source>
        <dbReference type="Google" id="ProtNLM"/>
    </source>
</evidence>
<dbReference type="SUPFAM" id="SSF48452">
    <property type="entry name" value="TPR-like"/>
    <property type="match status" value="2"/>
</dbReference>
<comment type="caution">
    <text evidence="3">The sequence shown here is derived from an EMBL/GenBank/DDBJ whole genome shotgun (WGS) entry which is preliminary data.</text>
</comment>
<proteinExistence type="predicted"/>
<dbReference type="Proteomes" id="UP001597063">
    <property type="component" value="Unassembled WGS sequence"/>
</dbReference>
<dbReference type="SMART" id="SM00028">
    <property type="entry name" value="TPR"/>
    <property type="match status" value="2"/>
</dbReference>
<organism evidence="3 4">
    <name type="scientific">Actinomadura fibrosa</name>
    <dbReference type="NCBI Taxonomy" id="111802"/>
    <lineage>
        <taxon>Bacteria</taxon>
        <taxon>Bacillati</taxon>
        <taxon>Actinomycetota</taxon>
        <taxon>Actinomycetes</taxon>
        <taxon>Streptosporangiales</taxon>
        <taxon>Thermomonosporaceae</taxon>
        <taxon>Actinomadura</taxon>
    </lineage>
</organism>